<feature type="compositionally biased region" description="Polar residues" evidence="2">
    <location>
        <begin position="258"/>
        <end position="270"/>
    </location>
</feature>
<dbReference type="SMART" id="SM01388">
    <property type="entry name" value="Mob1_phocein"/>
    <property type="match status" value="1"/>
</dbReference>
<feature type="region of interest" description="Disordered" evidence="2">
    <location>
        <begin position="421"/>
        <end position="653"/>
    </location>
</feature>
<dbReference type="Proteomes" id="UP000217199">
    <property type="component" value="Unassembled WGS sequence"/>
</dbReference>
<dbReference type="Gene3D" id="1.20.140.30">
    <property type="entry name" value="MOB kinase activator"/>
    <property type="match status" value="1"/>
</dbReference>
<dbReference type="EMBL" id="NBII01000005">
    <property type="protein sequence ID" value="PAV19157.1"/>
    <property type="molecule type" value="Genomic_DNA"/>
</dbReference>
<dbReference type="InterPro" id="IPR005301">
    <property type="entry name" value="MOB_kinase_act_fam"/>
</dbReference>
<dbReference type="Pfam" id="PF03637">
    <property type="entry name" value="Mob1_phocein"/>
    <property type="match status" value="1"/>
</dbReference>
<keyword evidence="1" id="KW-0479">Metal-binding</keyword>
<reference evidence="3 4" key="1">
    <citation type="journal article" date="2017" name="Mol. Ecol.">
        <title>Comparative and population genomic landscape of Phellinus noxius: A hypervariable fungus causing root rot in trees.</title>
        <authorList>
            <person name="Chung C.L."/>
            <person name="Lee T.J."/>
            <person name="Akiba M."/>
            <person name="Lee H.H."/>
            <person name="Kuo T.H."/>
            <person name="Liu D."/>
            <person name="Ke H.M."/>
            <person name="Yokoi T."/>
            <person name="Roa M.B."/>
            <person name="Lu M.J."/>
            <person name="Chang Y.Y."/>
            <person name="Ann P.J."/>
            <person name="Tsai J.N."/>
            <person name="Chen C.Y."/>
            <person name="Tzean S.S."/>
            <person name="Ota Y."/>
            <person name="Hattori T."/>
            <person name="Sahashi N."/>
            <person name="Liou R.F."/>
            <person name="Kikuchi T."/>
            <person name="Tsai I.J."/>
        </authorList>
    </citation>
    <scope>NUCLEOTIDE SEQUENCE [LARGE SCALE GENOMIC DNA]</scope>
    <source>
        <strain evidence="3 4">FFPRI411160</strain>
    </source>
</reference>
<dbReference type="InParanoid" id="A0A286UHU3"/>
<keyword evidence="4" id="KW-1185">Reference proteome</keyword>
<keyword evidence="1" id="KW-0862">Zinc</keyword>
<accession>A0A286UHU3</accession>
<feature type="binding site" evidence="1">
    <location>
        <position position="188"/>
    </location>
    <ligand>
        <name>Zn(2+)</name>
        <dbReference type="ChEBI" id="CHEBI:29105"/>
    </ligand>
</feature>
<feature type="compositionally biased region" description="Acidic residues" evidence="2">
    <location>
        <begin position="457"/>
        <end position="467"/>
    </location>
</feature>
<evidence type="ECO:0000313" key="4">
    <source>
        <dbReference type="Proteomes" id="UP000217199"/>
    </source>
</evidence>
<gene>
    <name evidence="3" type="ORF">PNOK_0600100</name>
</gene>
<feature type="binding site" evidence="1">
    <location>
        <position position="193"/>
    </location>
    <ligand>
        <name>Zn(2+)</name>
        <dbReference type="ChEBI" id="CHEBI:29105"/>
    </ligand>
</feature>
<feature type="binding site" evidence="1">
    <location>
        <position position="109"/>
    </location>
    <ligand>
        <name>Zn(2+)</name>
        <dbReference type="ChEBI" id="CHEBI:29105"/>
    </ligand>
</feature>
<organism evidence="3 4">
    <name type="scientific">Pyrrhoderma noxium</name>
    <dbReference type="NCBI Taxonomy" id="2282107"/>
    <lineage>
        <taxon>Eukaryota</taxon>
        <taxon>Fungi</taxon>
        <taxon>Dikarya</taxon>
        <taxon>Basidiomycota</taxon>
        <taxon>Agaricomycotina</taxon>
        <taxon>Agaricomycetes</taxon>
        <taxon>Hymenochaetales</taxon>
        <taxon>Hymenochaetaceae</taxon>
        <taxon>Pyrrhoderma</taxon>
    </lineage>
</organism>
<feature type="compositionally biased region" description="Polar residues" evidence="2">
    <location>
        <begin position="358"/>
        <end position="377"/>
    </location>
</feature>
<feature type="compositionally biased region" description="Acidic residues" evidence="2">
    <location>
        <begin position="435"/>
        <end position="448"/>
    </location>
</feature>
<feature type="compositionally biased region" description="Basic and acidic residues" evidence="2">
    <location>
        <begin position="559"/>
        <end position="574"/>
    </location>
</feature>
<sequence>MGITSRPLRGSRLSSFYPQVPAEGPSLTDLDSAFQLQEYIALLIRRNPHDVETIVSYPGPVKSWGKADDNVDKDGKEVVVDQNCWIYEQLRRLAQDLTHPLITTLQTECNRSSCPEMKAGEWLYLCVAHGNEGAMEQCCAIDYIIHTLDSATALLNSPRAFPSRLSIPQASIRHFASLARRLGRIFAHAYFHHRDAFETAETESGLYARFLALTERFELVPPEFLVIPPRSSNHENSSESEGDADPPRLRGADPNPPLLSQNLETQSINESPRKVGRNRTDTMVFSDAEAFSEALRSSSSGLTAEKSALGFDNLDNEKEEEENDIANTGSSEDSETKPYTLSFSASGTMKTALPPGVSPSTSNVVLTNPSGNANNAISGVLGRQTDDSRLEDENESRNENKPENERILELFARKHFLEISEFMRRPQDSQIEVEKEAEDWEPEDEPEYSGDSLQISVDEDDEQAPEENQERGASTEYILIGNNEENDHNPTSEPAETDSPVIIQSEEPEKSSEAETSPEQEPKTEELDTQASTGSEPEPEPEPESKSTPDPAPATQSDNKNDHTSDEVDVKPTLEENDNTEEVQEAETTDEEPAESTEAPQETSTPLKEEEEEEKSKEDKPTSKEASDSADQIDPNISLESDIEDVEKALQQD</sequence>
<evidence type="ECO:0000256" key="2">
    <source>
        <dbReference type="SAM" id="MobiDB-lite"/>
    </source>
</evidence>
<comment type="caution">
    <text evidence="3">The sequence shown here is derived from an EMBL/GenBank/DDBJ whole genome shotgun (WGS) entry which is preliminary data.</text>
</comment>
<feature type="compositionally biased region" description="Acidic residues" evidence="2">
    <location>
        <begin position="575"/>
        <end position="595"/>
    </location>
</feature>
<dbReference type="PANTHER" id="PTHR22599">
    <property type="entry name" value="MPS ONE BINDER KINASE ACTIVATOR-LIKE MOB"/>
    <property type="match status" value="1"/>
</dbReference>
<proteinExistence type="predicted"/>
<dbReference type="InterPro" id="IPR036703">
    <property type="entry name" value="MOB_kinase_act_sf"/>
</dbReference>
<dbReference type="SUPFAM" id="SSF101152">
    <property type="entry name" value="Mob1/phocein"/>
    <property type="match status" value="1"/>
</dbReference>
<name>A0A286UHU3_9AGAM</name>
<feature type="binding site" evidence="1">
    <location>
        <position position="114"/>
    </location>
    <ligand>
        <name>Zn(2+)</name>
        <dbReference type="ChEBI" id="CHEBI:29105"/>
    </ligand>
</feature>
<evidence type="ECO:0000313" key="3">
    <source>
        <dbReference type="EMBL" id="PAV19157.1"/>
    </source>
</evidence>
<feature type="compositionally biased region" description="Polar residues" evidence="2">
    <location>
        <begin position="325"/>
        <end position="349"/>
    </location>
</feature>
<dbReference type="OrthoDB" id="10262609at2759"/>
<dbReference type="STRING" id="2282107.A0A286UHU3"/>
<evidence type="ECO:0000256" key="1">
    <source>
        <dbReference type="PIRSR" id="PIRSR605301-1"/>
    </source>
</evidence>
<feature type="compositionally biased region" description="Basic and acidic residues" evidence="2">
    <location>
        <begin position="395"/>
        <end position="406"/>
    </location>
</feature>
<feature type="region of interest" description="Disordered" evidence="2">
    <location>
        <begin position="306"/>
        <end position="406"/>
    </location>
</feature>
<feature type="region of interest" description="Disordered" evidence="2">
    <location>
        <begin position="228"/>
        <end position="279"/>
    </location>
</feature>
<dbReference type="AlphaFoldDB" id="A0A286UHU3"/>
<protein>
    <submittedName>
        <fullName evidence="3">Mob1 phocein</fullName>
    </submittedName>
</protein>
<feature type="compositionally biased region" description="Basic and acidic residues" evidence="2">
    <location>
        <begin position="614"/>
        <end position="627"/>
    </location>
</feature>